<comment type="caution">
    <text evidence="3">The sequence shown here is derived from an EMBL/GenBank/DDBJ whole genome shotgun (WGS) entry which is preliminary data.</text>
</comment>
<dbReference type="AlphaFoldDB" id="A0A7W9FKH3"/>
<feature type="region of interest" description="Disordered" evidence="1">
    <location>
        <begin position="59"/>
        <end position="133"/>
    </location>
</feature>
<feature type="signal peptide" evidence="2">
    <location>
        <begin position="1"/>
        <end position="31"/>
    </location>
</feature>
<evidence type="ECO:0000256" key="2">
    <source>
        <dbReference type="SAM" id="SignalP"/>
    </source>
</evidence>
<evidence type="ECO:0000313" key="4">
    <source>
        <dbReference type="Proteomes" id="UP000523821"/>
    </source>
</evidence>
<evidence type="ECO:0000313" key="3">
    <source>
        <dbReference type="EMBL" id="MBB5752530.1"/>
    </source>
</evidence>
<accession>A0A7W9FKH3</accession>
<dbReference type="GO" id="GO:0016788">
    <property type="term" value="F:hydrolase activity, acting on ester bonds"/>
    <property type="evidence" value="ECO:0007669"/>
    <property type="project" value="UniProtKB-ARBA"/>
</dbReference>
<sequence>MMRRFVMAAFGPMALCVALVVAAGGLSPVHAQESPAPQTGPGTRQVAFLERLFGGREVAAPPGDVGAPAGEPLRRRRGAPLPPDAPIYDDEPPRRGLGAIFGRRRQAPPAIDERPAPQQAQQPRKKRPAAAPAEPDYAVAAIEPKAEDARKVLVIGDFVAGALAWGLDQAFAAEPRIRIVDASNGASGFVRSDYYDWNAELPAILDAQKPDMVVVLIGANDRQVIRAGEDRLAPRTPEWQKVYEQRLDSLLLGLQAYGRPFYWIGAPPLGPEDASADMTFLNSLFEARVKAVGGSFIDVWDGFSDEDGKFVARGPDMDGQVKALRTSDGIGFTRPGRRKLAFYVETEIRRDGGVLTPGSSLISAVNPNEVIEIGPDGKERRLGPVVSLTDPPPGAADSPLAGAVPAAPPPADSAQYKLVVEGAPPPPPAGRVDDFTWRPAPKDEGDPANRVRLDGIVLLPAPTAAVAAPAVE</sequence>
<gene>
    <name evidence="3" type="ORF">GGQ63_001584</name>
</gene>
<dbReference type="Proteomes" id="UP000523821">
    <property type="component" value="Unassembled WGS sequence"/>
</dbReference>
<feature type="region of interest" description="Disordered" evidence="1">
    <location>
        <begin position="373"/>
        <end position="449"/>
    </location>
</feature>
<dbReference type="InterPro" id="IPR007407">
    <property type="entry name" value="DUF459"/>
</dbReference>
<dbReference type="SUPFAM" id="SSF52266">
    <property type="entry name" value="SGNH hydrolase"/>
    <property type="match status" value="1"/>
</dbReference>
<proteinExistence type="predicted"/>
<dbReference type="InterPro" id="IPR036514">
    <property type="entry name" value="SGNH_hydro_sf"/>
</dbReference>
<keyword evidence="2" id="KW-0732">Signal</keyword>
<name>A0A7W9FKH3_9HYPH</name>
<dbReference type="RefSeq" id="WP_183854414.1">
    <property type="nucleotide sequence ID" value="NZ_JACHOO010000003.1"/>
</dbReference>
<evidence type="ECO:0008006" key="5">
    <source>
        <dbReference type="Google" id="ProtNLM"/>
    </source>
</evidence>
<dbReference type="Pfam" id="PF04311">
    <property type="entry name" value="DUF459"/>
    <property type="match status" value="1"/>
</dbReference>
<dbReference type="CDD" id="cd01829">
    <property type="entry name" value="SGNH_hydrolase_peri2"/>
    <property type="match status" value="1"/>
</dbReference>
<feature type="chain" id="PRO_5031216989" description="SGNH hydrolase-type esterase domain-containing protein" evidence="2">
    <location>
        <begin position="32"/>
        <end position="472"/>
    </location>
</feature>
<protein>
    <recommendedName>
        <fullName evidence="5">SGNH hydrolase-type esterase domain-containing protein</fullName>
    </recommendedName>
</protein>
<reference evidence="3 4" key="1">
    <citation type="submission" date="2020-08" db="EMBL/GenBank/DDBJ databases">
        <title>Genomic Encyclopedia of Type Strains, Phase IV (KMG-IV): sequencing the most valuable type-strain genomes for metagenomic binning, comparative biology and taxonomic classification.</title>
        <authorList>
            <person name="Goeker M."/>
        </authorList>
    </citation>
    <scope>NUCLEOTIDE SEQUENCE [LARGE SCALE GENOMIC DNA]</scope>
    <source>
        <strain evidence="3 4">DSM 16268</strain>
    </source>
</reference>
<feature type="compositionally biased region" description="Low complexity" evidence="1">
    <location>
        <begin position="59"/>
        <end position="71"/>
    </location>
</feature>
<dbReference type="Gene3D" id="3.40.50.1110">
    <property type="entry name" value="SGNH hydrolase"/>
    <property type="match status" value="1"/>
</dbReference>
<evidence type="ECO:0000256" key="1">
    <source>
        <dbReference type="SAM" id="MobiDB-lite"/>
    </source>
</evidence>
<organism evidence="3 4">
    <name type="scientific">Prosthecomicrobium pneumaticum</name>
    <dbReference type="NCBI Taxonomy" id="81895"/>
    <lineage>
        <taxon>Bacteria</taxon>
        <taxon>Pseudomonadati</taxon>
        <taxon>Pseudomonadota</taxon>
        <taxon>Alphaproteobacteria</taxon>
        <taxon>Hyphomicrobiales</taxon>
        <taxon>Kaistiaceae</taxon>
        <taxon>Prosthecomicrobium</taxon>
    </lineage>
</organism>
<keyword evidence="4" id="KW-1185">Reference proteome</keyword>
<feature type="compositionally biased region" description="Basic and acidic residues" evidence="1">
    <location>
        <begin position="431"/>
        <end position="449"/>
    </location>
</feature>
<dbReference type="EMBL" id="JACHOO010000003">
    <property type="protein sequence ID" value="MBB5752530.1"/>
    <property type="molecule type" value="Genomic_DNA"/>
</dbReference>